<evidence type="ECO:0000256" key="4">
    <source>
        <dbReference type="RuleBase" id="RU003880"/>
    </source>
</evidence>
<evidence type="ECO:0000259" key="5">
    <source>
        <dbReference type="Pfam" id="PF07992"/>
    </source>
</evidence>
<dbReference type="PANTHER" id="PTHR48105">
    <property type="entry name" value="THIOREDOXIN REDUCTASE 1-RELATED-RELATED"/>
    <property type="match status" value="1"/>
</dbReference>
<dbReference type="NCBIfam" id="TIGR01292">
    <property type="entry name" value="TRX_reduct"/>
    <property type="match status" value="1"/>
</dbReference>
<organism evidence="6 7">
    <name type="scientific">Romboutsia faecis</name>
    <dbReference type="NCBI Taxonomy" id="2764597"/>
    <lineage>
        <taxon>Bacteria</taxon>
        <taxon>Bacillati</taxon>
        <taxon>Bacillota</taxon>
        <taxon>Clostridia</taxon>
        <taxon>Peptostreptococcales</taxon>
        <taxon>Peptostreptococcaceae</taxon>
        <taxon>Romboutsia</taxon>
    </lineage>
</organism>
<dbReference type="EMBL" id="JACRWE010000001">
    <property type="protein sequence ID" value="MBC5995564.1"/>
    <property type="molecule type" value="Genomic_DNA"/>
</dbReference>
<keyword evidence="3 4" id="KW-0560">Oxidoreductase</keyword>
<dbReference type="GO" id="GO:0004791">
    <property type="term" value="F:thioredoxin-disulfide reductase (NADPH) activity"/>
    <property type="evidence" value="ECO:0007669"/>
    <property type="project" value="UniProtKB-EC"/>
</dbReference>
<dbReference type="Gene3D" id="3.50.50.60">
    <property type="entry name" value="FAD/NAD(P)-binding domain"/>
    <property type="match status" value="2"/>
</dbReference>
<name>A0ABR7JKX3_9FIRM</name>
<gene>
    <name evidence="6" type="primary">trxB</name>
    <name evidence="6" type="ORF">H8923_02210</name>
</gene>
<keyword evidence="4" id="KW-0274">FAD</keyword>
<keyword evidence="2 4" id="KW-0285">Flavoprotein</keyword>
<keyword evidence="4" id="KW-0676">Redox-active center</keyword>
<evidence type="ECO:0000256" key="2">
    <source>
        <dbReference type="ARBA" id="ARBA00022630"/>
    </source>
</evidence>
<reference evidence="6 7" key="1">
    <citation type="submission" date="2020-08" db="EMBL/GenBank/DDBJ databases">
        <authorList>
            <person name="Liu C."/>
            <person name="Sun Q."/>
        </authorList>
    </citation>
    <scope>NUCLEOTIDE SEQUENCE [LARGE SCALE GENOMIC DNA]</scope>
    <source>
        <strain evidence="6 7">NSJ-18</strain>
    </source>
</reference>
<evidence type="ECO:0000313" key="7">
    <source>
        <dbReference type="Proteomes" id="UP000609849"/>
    </source>
</evidence>
<comment type="subunit">
    <text evidence="4">Homodimer.</text>
</comment>
<dbReference type="SUPFAM" id="SSF51905">
    <property type="entry name" value="FAD/NAD(P)-binding domain"/>
    <property type="match status" value="1"/>
</dbReference>
<dbReference type="Pfam" id="PF07992">
    <property type="entry name" value="Pyr_redox_2"/>
    <property type="match status" value="1"/>
</dbReference>
<dbReference type="EC" id="1.8.1.9" evidence="4"/>
<dbReference type="PRINTS" id="PR00368">
    <property type="entry name" value="FADPNR"/>
</dbReference>
<dbReference type="PRINTS" id="PR00469">
    <property type="entry name" value="PNDRDTASEII"/>
</dbReference>
<protein>
    <recommendedName>
        <fullName evidence="4">Thioredoxin reductase</fullName>
        <ecNumber evidence="4">1.8.1.9</ecNumber>
    </recommendedName>
</protein>
<comment type="cofactor">
    <cofactor evidence="4">
        <name>FAD</name>
        <dbReference type="ChEBI" id="CHEBI:57692"/>
    </cofactor>
</comment>
<dbReference type="Proteomes" id="UP000609849">
    <property type="component" value="Unassembled WGS sequence"/>
</dbReference>
<feature type="domain" description="FAD/NAD(P)-binding" evidence="5">
    <location>
        <begin position="5"/>
        <end position="298"/>
    </location>
</feature>
<comment type="caution">
    <text evidence="6">The sequence shown here is derived from an EMBL/GenBank/DDBJ whole genome shotgun (WGS) entry which is preliminary data.</text>
</comment>
<dbReference type="InterPro" id="IPR050097">
    <property type="entry name" value="Ferredoxin-NADP_redctase_2"/>
</dbReference>
<dbReference type="InterPro" id="IPR036188">
    <property type="entry name" value="FAD/NAD-bd_sf"/>
</dbReference>
<sequence length="326" mass="36446">MIDIYDLIILGGGPAGLSSGIYSARSKLKTLIIEQRRTGGQIVNTYEIENYPGSTEDVTGISLMNRMKDQCQSFGAQIIQDKIVSMNLKSDIKILKGKYKEYRCKALIIATGSYPKKLNIPKEEEFTGKGVSYCAICDGDFFTDLEVFVVGSGESAVKEGLYLTRYAKKVNIVSRSSYLKCSKMMEERVYNHSKINLFFNKAIKKIDGNEVLEKIVLEDVNNGEIIECDADKDDGIVGLFVFIGFNPQTDIFKYIIEMDSYGYIITDENMKTNVDGIFAAGDCRQKMLRQIVTATNDGAIAAVMAEKYIKEKFIDNLEEGGLYDNC</sequence>
<evidence type="ECO:0000256" key="3">
    <source>
        <dbReference type="ARBA" id="ARBA00023002"/>
    </source>
</evidence>
<comment type="similarity">
    <text evidence="1 4">Belongs to the class-II pyridine nucleotide-disulfide oxidoreductase family.</text>
</comment>
<proteinExistence type="inferred from homology"/>
<dbReference type="InterPro" id="IPR023753">
    <property type="entry name" value="FAD/NAD-binding_dom"/>
</dbReference>
<keyword evidence="7" id="KW-1185">Reference proteome</keyword>
<dbReference type="InterPro" id="IPR005982">
    <property type="entry name" value="Thioredox_Rdtase"/>
</dbReference>
<accession>A0ABR7JKX3</accession>
<dbReference type="RefSeq" id="WP_153925474.1">
    <property type="nucleotide sequence ID" value="NZ_JACRWE010000001.1"/>
</dbReference>
<comment type="catalytic activity">
    <reaction evidence="4">
        <text>[thioredoxin]-dithiol + NADP(+) = [thioredoxin]-disulfide + NADPH + H(+)</text>
        <dbReference type="Rhea" id="RHEA:20345"/>
        <dbReference type="Rhea" id="RHEA-COMP:10698"/>
        <dbReference type="Rhea" id="RHEA-COMP:10700"/>
        <dbReference type="ChEBI" id="CHEBI:15378"/>
        <dbReference type="ChEBI" id="CHEBI:29950"/>
        <dbReference type="ChEBI" id="CHEBI:50058"/>
        <dbReference type="ChEBI" id="CHEBI:57783"/>
        <dbReference type="ChEBI" id="CHEBI:58349"/>
        <dbReference type="EC" id="1.8.1.9"/>
    </reaction>
</comment>
<evidence type="ECO:0000256" key="1">
    <source>
        <dbReference type="ARBA" id="ARBA00009333"/>
    </source>
</evidence>
<evidence type="ECO:0000313" key="6">
    <source>
        <dbReference type="EMBL" id="MBC5995564.1"/>
    </source>
</evidence>